<dbReference type="CDD" id="cd03257">
    <property type="entry name" value="ABC_NikE_OppD_transporters"/>
    <property type="match status" value="2"/>
</dbReference>
<dbReference type="PROSITE" id="PS00211">
    <property type="entry name" value="ABC_TRANSPORTER_1"/>
    <property type="match status" value="2"/>
</dbReference>
<dbReference type="NCBIfam" id="NF007739">
    <property type="entry name" value="PRK10419.1"/>
    <property type="match status" value="2"/>
</dbReference>
<dbReference type="GO" id="GO:0055085">
    <property type="term" value="P:transmembrane transport"/>
    <property type="evidence" value="ECO:0007669"/>
    <property type="project" value="UniProtKB-ARBA"/>
</dbReference>
<dbReference type="InterPro" id="IPR027417">
    <property type="entry name" value="P-loop_NTPase"/>
</dbReference>
<protein>
    <submittedName>
        <fullName evidence="5">Oligopeptide transport ATP-binding protein oppD</fullName>
    </submittedName>
</protein>
<accession>W8UX21</accession>
<evidence type="ECO:0000256" key="3">
    <source>
        <dbReference type="ARBA" id="ARBA00022840"/>
    </source>
</evidence>
<keyword evidence="1" id="KW-0813">Transport</keyword>
<evidence type="ECO:0000256" key="1">
    <source>
        <dbReference type="ARBA" id="ARBA00022448"/>
    </source>
</evidence>
<evidence type="ECO:0000259" key="4">
    <source>
        <dbReference type="PROSITE" id="PS50893"/>
    </source>
</evidence>
<organism evidence="5 6">
    <name type="scientific">Klebsiella pneumoniae 30684/NJST258_2</name>
    <dbReference type="NCBI Taxonomy" id="1420013"/>
    <lineage>
        <taxon>Bacteria</taxon>
        <taxon>Pseudomonadati</taxon>
        <taxon>Pseudomonadota</taxon>
        <taxon>Gammaproteobacteria</taxon>
        <taxon>Enterobacterales</taxon>
        <taxon>Enterobacteriaceae</taxon>
        <taxon>Klebsiella/Raoultella group</taxon>
        <taxon>Klebsiella</taxon>
        <taxon>Klebsiella pneumoniae complex</taxon>
    </lineage>
</organism>
<dbReference type="SUPFAM" id="SSF52540">
    <property type="entry name" value="P-loop containing nucleoside triphosphate hydrolases"/>
    <property type="match status" value="2"/>
</dbReference>
<keyword evidence="2" id="KW-0547">Nucleotide-binding</keyword>
<evidence type="ECO:0000256" key="2">
    <source>
        <dbReference type="ARBA" id="ARBA00022741"/>
    </source>
</evidence>
<dbReference type="InterPro" id="IPR050319">
    <property type="entry name" value="ABC_transp_ATP-bind"/>
</dbReference>
<dbReference type="SMART" id="SM00382">
    <property type="entry name" value="AAA"/>
    <property type="match status" value="2"/>
</dbReference>
<dbReference type="AlphaFoldDB" id="W8UX21"/>
<reference evidence="5 6" key="1">
    <citation type="journal article" date="2014" name="Proc. Natl. Acad. Sci. U.S.A.">
        <title>Molecular dissection of the evolution of carbapenem-resistant multilocus sequence type 258 Klebsiella pneumoniae.</title>
        <authorList>
            <person name="Deleo F.R."/>
            <person name="Chen L."/>
            <person name="Porcella S.F."/>
            <person name="Martens C.A."/>
            <person name="Kobayashi S.D."/>
            <person name="Porter A.R."/>
            <person name="Chavda K.D."/>
            <person name="Jacobs M.R."/>
            <person name="Mathema B."/>
            <person name="Olsen R.J."/>
            <person name="Bonomo R.A."/>
            <person name="Musser J.M."/>
            <person name="Kreiswirth B.N."/>
        </authorList>
    </citation>
    <scope>NUCLEOTIDE SEQUENCE [LARGE SCALE GENOMIC DNA]</scope>
    <source>
        <strain evidence="5">30684/NJST258_2</strain>
    </source>
</reference>
<dbReference type="GO" id="GO:0005524">
    <property type="term" value="F:ATP binding"/>
    <property type="evidence" value="ECO:0007669"/>
    <property type="project" value="UniProtKB-KW"/>
</dbReference>
<sequence length="545" mass="60260">MVKRFATPLIPVRRCNMTHPLLAIDNLSIAFRQQGETQTVVHNLSLEVAVGETLALVGESGSGKSISALSVLRLLPTPPASYPSGDIRFHGQSLLHADEATLRGVRGNRIAMIFQEPMVSLNPLHTLEKQLYEVLSLHRGMRKQAARGEILDCLERVGIRQAPRRLADYPHQLSGGERQRVMIAMALLTRPELLIADEPTTALDVSVQAQILQLLRELKQELNMGLLFITHNLSIVRQLADRVAVMQNGRCVEHNDCRALFSAPAHPYTQRLLDSEPDGEPVPLAADAPVLLQADDLKVAFPVRKGILRRVVDHHRVVNSLSFQLRAGETLGLVGESGSGKSTTGLALLRLIPSGGKITFAGQPIQGRNRRQLLPLRRQMQVVFQDPNSSLNPRLTAQQIIEEGLRVHQPTLTAAEREQAVILAMQEVGLDPASRQRYPAAFSGGQRQRIAIARALIVKPQLIVLDEPTSSLDKTVQAQILNLLKALQRKHQLAYIFISHDLGVVRALCHQVMVLRQGEVVEQGECKSVFSAPRHEYTRQLLALS</sequence>
<feature type="domain" description="ABC transporter" evidence="4">
    <location>
        <begin position="292"/>
        <end position="542"/>
    </location>
</feature>
<dbReference type="PROSITE" id="PS50893">
    <property type="entry name" value="ABC_TRANSPORTER_2"/>
    <property type="match status" value="2"/>
</dbReference>
<dbReference type="FunFam" id="3.40.50.300:FF:000016">
    <property type="entry name" value="Oligopeptide ABC transporter ATP-binding component"/>
    <property type="match status" value="2"/>
</dbReference>
<keyword evidence="3 5" id="KW-0067">ATP-binding</keyword>
<dbReference type="InterPro" id="IPR017871">
    <property type="entry name" value="ABC_transporter-like_CS"/>
</dbReference>
<dbReference type="InterPro" id="IPR003439">
    <property type="entry name" value="ABC_transporter-like_ATP-bd"/>
</dbReference>
<dbReference type="Gene3D" id="3.40.50.300">
    <property type="entry name" value="P-loop containing nucleotide triphosphate hydrolases"/>
    <property type="match status" value="2"/>
</dbReference>
<evidence type="ECO:0000313" key="6">
    <source>
        <dbReference type="Proteomes" id="UP000019586"/>
    </source>
</evidence>
<name>W8UX21_KLEPN</name>
<dbReference type="HOGENOM" id="CLU_000604_86_2_6"/>
<feature type="domain" description="ABC transporter" evidence="4">
    <location>
        <begin position="22"/>
        <end position="273"/>
    </location>
</feature>
<dbReference type="GO" id="GO:0016887">
    <property type="term" value="F:ATP hydrolysis activity"/>
    <property type="evidence" value="ECO:0007669"/>
    <property type="project" value="InterPro"/>
</dbReference>
<proteinExistence type="predicted"/>
<dbReference type="Proteomes" id="UP000019586">
    <property type="component" value="Chromosome"/>
</dbReference>
<dbReference type="Pfam" id="PF08352">
    <property type="entry name" value="oligo_HPY"/>
    <property type="match status" value="2"/>
</dbReference>
<gene>
    <name evidence="5" type="ORF">KPNJ2_01707</name>
</gene>
<dbReference type="NCBIfam" id="NF008453">
    <property type="entry name" value="PRK11308.1"/>
    <property type="match status" value="2"/>
</dbReference>
<dbReference type="PANTHER" id="PTHR43776">
    <property type="entry name" value="TRANSPORT ATP-BINDING PROTEIN"/>
    <property type="match status" value="1"/>
</dbReference>
<dbReference type="EMBL" id="CP006918">
    <property type="protein sequence ID" value="AHM78487.1"/>
    <property type="molecule type" value="Genomic_DNA"/>
</dbReference>
<dbReference type="GO" id="GO:0015833">
    <property type="term" value="P:peptide transport"/>
    <property type="evidence" value="ECO:0007669"/>
    <property type="project" value="InterPro"/>
</dbReference>
<dbReference type="PATRIC" id="fig|1420013.3.peg.1627"/>
<evidence type="ECO:0000313" key="5">
    <source>
        <dbReference type="EMBL" id="AHM78487.1"/>
    </source>
</evidence>
<dbReference type="Pfam" id="PF00005">
    <property type="entry name" value="ABC_tran"/>
    <property type="match status" value="2"/>
</dbReference>
<dbReference type="InterPro" id="IPR013563">
    <property type="entry name" value="Oligopep_ABC_C"/>
</dbReference>
<dbReference type="NCBIfam" id="NF011713">
    <property type="entry name" value="PRK15134.1"/>
    <property type="match status" value="1"/>
</dbReference>
<dbReference type="InterPro" id="IPR003593">
    <property type="entry name" value="AAA+_ATPase"/>
</dbReference>
<dbReference type="KEGG" id="kps:KPNJ2_01707"/>